<dbReference type="OrthoDB" id="4087776at2759"/>
<dbReference type="GeneID" id="2909840"/>
<dbReference type="VEuPathDB" id="FungiDB:YALI0_C21296g"/>
<organism evidence="2 3">
    <name type="scientific">Yarrowia lipolytica</name>
    <name type="common">Candida lipolytica</name>
    <dbReference type="NCBI Taxonomy" id="4952"/>
    <lineage>
        <taxon>Eukaryota</taxon>
        <taxon>Fungi</taxon>
        <taxon>Dikarya</taxon>
        <taxon>Ascomycota</taxon>
        <taxon>Saccharomycotina</taxon>
        <taxon>Dipodascomycetes</taxon>
        <taxon>Dipodascales</taxon>
        <taxon>Dipodascales incertae sedis</taxon>
        <taxon>Yarrowia</taxon>
    </lineage>
</organism>
<feature type="compositionally biased region" description="Basic and acidic residues" evidence="1">
    <location>
        <begin position="27"/>
        <end position="57"/>
    </location>
</feature>
<feature type="region of interest" description="Disordered" evidence="1">
    <location>
        <begin position="287"/>
        <end position="307"/>
    </location>
</feature>
<feature type="compositionally biased region" description="Acidic residues" evidence="1">
    <location>
        <begin position="198"/>
        <end position="208"/>
    </location>
</feature>
<dbReference type="KEGG" id="yli:2909840"/>
<evidence type="ECO:0000313" key="3">
    <source>
        <dbReference type="Proteomes" id="UP000182444"/>
    </source>
</evidence>
<accession>A0A1H6Q4B6</accession>
<feature type="compositionally biased region" description="Polar residues" evidence="1">
    <location>
        <begin position="143"/>
        <end position="153"/>
    </location>
</feature>
<feature type="compositionally biased region" description="Low complexity" evidence="1">
    <location>
        <begin position="287"/>
        <end position="299"/>
    </location>
</feature>
<sequence length="350" mass="38852">MDTPTRPRADLGSINLLKGSIRNSIRKNADKSANKENRPVDVDTKSHEHKQYEHKQYEISSPRADIQTVKTSVDVNSPSVMATFDSNGQRIFQYGRPASPTKQLRKSRSNASISGPAAADSSFSMPSPQIAHLSPKFKRENDSWSTPRIQANNRTKRPPSTPLTPGQFQQNVRRVKLGTPATVSTCNLFYPPSHGLADDGDDEDDKEDSENHTAPFPTIPAFSIDTPVICKPLPSFNPNWDSPDCHLSDSTPMGTPDTVLKMRQYITKLKSKPRFVSLADEDAANVSLSQSQDTSQDSSFGPVSPVKSRKQPLIDLADLESQLVTQRYDLEIEQMTDVLDFMKLEAKLKV</sequence>
<name>A0A1H6Q4B6_YARLL</name>
<dbReference type="EMBL" id="CP017555">
    <property type="protein sequence ID" value="AOW03191.1"/>
    <property type="molecule type" value="Genomic_DNA"/>
</dbReference>
<evidence type="ECO:0000256" key="1">
    <source>
        <dbReference type="SAM" id="MobiDB-lite"/>
    </source>
</evidence>
<proteinExistence type="predicted"/>
<dbReference type="Proteomes" id="UP000182444">
    <property type="component" value="Chromosome 1C"/>
</dbReference>
<feature type="region of interest" description="Disordered" evidence="1">
    <location>
        <begin position="22"/>
        <end position="59"/>
    </location>
</feature>
<reference evidence="2 3" key="1">
    <citation type="journal article" date="2016" name="PLoS ONE">
        <title>Sequence Assembly of Yarrowia lipolytica Strain W29/CLIB89 Shows Transposable Element Diversity.</title>
        <authorList>
            <person name="Magnan C."/>
            <person name="Yu J."/>
            <person name="Chang I."/>
            <person name="Jahn E."/>
            <person name="Kanomata Y."/>
            <person name="Wu J."/>
            <person name="Zeller M."/>
            <person name="Oakes M."/>
            <person name="Baldi P."/>
            <person name="Sandmeyer S."/>
        </authorList>
    </citation>
    <scope>NUCLEOTIDE SEQUENCE [LARGE SCALE GENOMIC DNA]</scope>
    <source>
        <strain evidence="3">CLIB89(W29)</strain>
    </source>
</reference>
<dbReference type="AlphaFoldDB" id="A0A1H6Q4B6"/>
<feature type="region of interest" description="Disordered" evidence="1">
    <location>
        <begin position="94"/>
        <end position="171"/>
    </location>
</feature>
<evidence type="ECO:0000313" key="2">
    <source>
        <dbReference type="EMBL" id="AOW03191.1"/>
    </source>
</evidence>
<gene>
    <name evidence="2" type="ORF">YALI1_C29382g</name>
</gene>
<protein>
    <submittedName>
        <fullName evidence="2">Uncharacterized protein</fullName>
    </submittedName>
</protein>
<dbReference type="RefSeq" id="XP_502085.1">
    <property type="nucleotide sequence ID" value="XM_502085.3"/>
</dbReference>
<dbReference type="VEuPathDB" id="FungiDB:YALI1_C29382g"/>
<feature type="region of interest" description="Disordered" evidence="1">
    <location>
        <begin position="190"/>
        <end position="218"/>
    </location>
</feature>